<feature type="non-terminal residue" evidence="1">
    <location>
        <position position="595"/>
    </location>
</feature>
<sequence length="595" mass="67429">MNLLKQSWDVFYLTVRKVISADTSISTMMLSSTDEIQEAISNTINSLDPSYSCDMKKHISSHQFLQGLKNLNYVRKRVHMAAFHFFEIKLLRNGELTEKILAKKAELEEKVAHELSDASTSFLQSIEGSVDIPVAPSEEILLRLLTVQTDVISLVEYIKHGIDIQSFSLTVLETVEHLSNAIDKDIDKIASDYLHVAIDGKGATGIEDTYFADRQGVYLYEMIREALWLALQDTSHNMTDKFYYYVENFEQHHWLLLEGGWEKEFNVTLSSTTDACILTEMAFVLEYFQHYRKTMIQLFTYEDFQRLQNGYVESEAISSTLLEAMKAFQAAWTDYRPTDALRKQALLIAYHFSNPNAAGAKDLLERAGGAEEYHAVHGKYHKHFRDILYHRNFYDIFFFDLQGNCIYSVFKELDFANNFAKDGTGPYRDSGLGDAFAAALNAPAEIHVTPWAPYRPSGGQLASFLCTGVSEGAVLIGVFCAQMPSETQPVTVTTMEESLHLAVHSMSTATSHFEHPVSCTPDVSMAYWELLLANMGSLESKSYWMETEFLLLNSGYSHHWLEQAALGLEAQKANLLASVTWELSNAIHDFTFAWE</sequence>
<evidence type="ECO:0000313" key="1">
    <source>
        <dbReference type="EMBL" id="CAK9080404.1"/>
    </source>
</evidence>
<accession>A0ABP0PZR4</accession>
<dbReference type="EMBL" id="CAXAMM010038719">
    <property type="protein sequence ID" value="CAK9080404.1"/>
    <property type="molecule type" value="Genomic_DNA"/>
</dbReference>
<keyword evidence="2" id="KW-1185">Reference proteome</keyword>
<name>A0ABP0PZR4_9DINO</name>
<dbReference type="Proteomes" id="UP001642464">
    <property type="component" value="Unassembled WGS sequence"/>
</dbReference>
<evidence type="ECO:0000313" key="2">
    <source>
        <dbReference type="Proteomes" id="UP001642464"/>
    </source>
</evidence>
<organism evidence="1 2">
    <name type="scientific">Durusdinium trenchii</name>
    <dbReference type="NCBI Taxonomy" id="1381693"/>
    <lineage>
        <taxon>Eukaryota</taxon>
        <taxon>Sar</taxon>
        <taxon>Alveolata</taxon>
        <taxon>Dinophyceae</taxon>
        <taxon>Suessiales</taxon>
        <taxon>Symbiodiniaceae</taxon>
        <taxon>Durusdinium</taxon>
    </lineage>
</organism>
<proteinExistence type="predicted"/>
<protein>
    <submittedName>
        <fullName evidence="1">Uncharacterized protein</fullName>
    </submittedName>
</protein>
<reference evidence="1 2" key="1">
    <citation type="submission" date="2024-02" db="EMBL/GenBank/DDBJ databases">
        <authorList>
            <person name="Chen Y."/>
            <person name="Shah S."/>
            <person name="Dougan E. K."/>
            <person name="Thang M."/>
            <person name="Chan C."/>
        </authorList>
    </citation>
    <scope>NUCLEOTIDE SEQUENCE [LARGE SCALE GENOMIC DNA]</scope>
</reference>
<gene>
    <name evidence="1" type="ORF">SCF082_LOCUS38327</name>
</gene>
<comment type="caution">
    <text evidence="1">The sequence shown here is derived from an EMBL/GenBank/DDBJ whole genome shotgun (WGS) entry which is preliminary data.</text>
</comment>